<name>A0A4P7VN84_9BACT</name>
<dbReference type="EMBL" id="CP039393">
    <property type="protein sequence ID" value="QCD36416.1"/>
    <property type="molecule type" value="Genomic_DNA"/>
</dbReference>
<dbReference type="Proteomes" id="UP000297031">
    <property type="component" value="Chromosome"/>
</dbReference>
<dbReference type="AlphaFoldDB" id="A0A4P7VN84"/>
<sequence>MDMKKPLMLFIMSLIAFTALSQGSLSIDRFGYSDFRNSDGERVGSGSMLRTKAEMTLPIKMKRDEANRLSAWGIRINADYSRLNNSETAAMLNPHEILNTSITLAHIRPLAGRWSMIAALGVGIYAPTNYIRWKSLLGNGIALFIYKINDELSLGFGGGLTNSYGPPVVMPMAYVNWQHKGRYQFTVNFTGHLNVTGSTKLDDRWKITCTAVDMDGITAVLVRDGKTKVYSSTMIKSDLSVSYYITPQLSFYVGGGCVWRRSSRIAPRRIEEFFKGMFASSDKYSFGPSMRLNAGFRYGF</sequence>
<evidence type="ECO:0000313" key="2">
    <source>
        <dbReference type="EMBL" id="QCD36416.1"/>
    </source>
</evidence>
<dbReference type="InterPro" id="IPR046235">
    <property type="entry name" value="DUF6268"/>
</dbReference>
<keyword evidence="3" id="KW-1185">Reference proteome</keyword>
<dbReference type="Pfam" id="PF19783">
    <property type="entry name" value="DUF6268"/>
    <property type="match status" value="1"/>
</dbReference>
<dbReference type="RefSeq" id="WP_123395558.1">
    <property type="nucleotide sequence ID" value="NZ_CBFGDD010000001.1"/>
</dbReference>
<dbReference type="KEGG" id="mgod:E7746_11245"/>
<gene>
    <name evidence="2" type="ORF">E7746_11245</name>
</gene>
<protein>
    <recommendedName>
        <fullName evidence="1">DUF6268 domain-containing protein</fullName>
    </recommendedName>
</protein>
<accession>A0A4P7VN84</accession>
<proteinExistence type="predicted"/>
<evidence type="ECO:0000259" key="1">
    <source>
        <dbReference type="Pfam" id="PF19783"/>
    </source>
</evidence>
<reference evidence="2 3" key="1">
    <citation type="submission" date="2019-02" db="EMBL/GenBank/DDBJ databases">
        <title>Isolation and identification of novel species under the genus Muribaculum.</title>
        <authorList>
            <person name="Miyake S."/>
            <person name="Ding Y."/>
            <person name="Low A."/>
            <person name="Soh M."/>
            <person name="Seedorf H."/>
        </authorList>
    </citation>
    <scope>NUCLEOTIDE SEQUENCE [LARGE SCALE GENOMIC DNA]</scope>
    <source>
        <strain evidence="2 3">TLL-A4</strain>
    </source>
</reference>
<feature type="domain" description="DUF6268" evidence="1">
    <location>
        <begin position="19"/>
        <end position="299"/>
    </location>
</feature>
<organism evidence="2 3">
    <name type="scientific">Muribaculum gordoncarteri</name>
    <dbReference type="NCBI Taxonomy" id="2530390"/>
    <lineage>
        <taxon>Bacteria</taxon>
        <taxon>Pseudomonadati</taxon>
        <taxon>Bacteroidota</taxon>
        <taxon>Bacteroidia</taxon>
        <taxon>Bacteroidales</taxon>
        <taxon>Muribaculaceae</taxon>
        <taxon>Muribaculum</taxon>
    </lineage>
</organism>
<evidence type="ECO:0000313" key="3">
    <source>
        <dbReference type="Proteomes" id="UP000297031"/>
    </source>
</evidence>